<evidence type="ECO:0000256" key="6">
    <source>
        <dbReference type="ARBA" id="ARBA00022964"/>
    </source>
</evidence>
<evidence type="ECO:0000256" key="1">
    <source>
        <dbReference type="ARBA" id="ARBA00004123"/>
    </source>
</evidence>
<keyword evidence="17" id="KW-1185">Reference proteome</keyword>
<sequence>MASGTTYCVCGQPYDPRQFMIQCDSCREWYHGSCVKVQEVISKELDRYHCPACAPTFGPSRCKPRTNWHRQNASEPDAENKPVQTGTPVFVDELKSRHFAVPDDIIIHLPGEQLTVQYLQEHGFERPILINTPEGLDMSVPSDDFTVRDVAHFIGPDREVDVIDVTRQADVRMKLQDFVDYYLNPQRLKILNVISLEFTNTRLATIVEAPYIARKLDWVNYVWPEELPETAAFQKPEVQKYCLMGVKDSYTDFHVDFGGSSVWYHILKGEKIFYLIKPTPANLSLYQRWMTSSSRSETFFGDQVDECYKCVMQEGQTMMIPTGWIHAVLTPIDSLVFGGNFLHSLNIPMQLQIYEIEKKIRTPGKFCFPAFETTNWYAARALLEEMRELNNQGRMLPSYLLIGVKALILTLKQWNQDKDFNKSRREQIPEDIEGPKLLKDLSKEVRHAERFLNSLNPPKPERESKRKKKKPVNADFVDFTEPQNMADPYDTPAPLKLTIRTVPKTVRKAAASPSVPSRPPLKLTLPKPATYPYSTNVLADEANNKNLKQENAVLSENIDKIPKKPWSSLLGDQSLLKNKHNELKLSSKNAGHPVKNESIYDFHDESDDEKMVFPKSRLGGDDGNDDDDDSGDRLMIDEKPKKRIAKINPFRMKMALISEGPKNGIDELLKASGYTVGDAGDPNMRLDDIESVQASPSTKEAIAGMLSMSMSIGDTNSSEDSSPKSRSKRAQFSDDYGENIDKVHQDEDYIYPTLDASDDEDVIFKPRGRRKLDEAWSPKARVGPLVPKTDRPTREGTKKQSVEKGLEAAAAKRAGLPAPKRPYNRKKIRPPNEILAAPSVSSGEAPSPKKLDPKLRKPRKGMATPKQRLGKILKIHKMKF</sequence>
<dbReference type="Gene3D" id="2.60.120.650">
    <property type="entry name" value="Cupin"/>
    <property type="match status" value="1"/>
</dbReference>
<dbReference type="PANTHER" id="PTHR23123">
    <property type="entry name" value="PHD/F-BOX CONTAINING PROTEIN"/>
    <property type="match status" value="1"/>
</dbReference>
<dbReference type="Pfam" id="PF02373">
    <property type="entry name" value="JmjC"/>
    <property type="match status" value="1"/>
</dbReference>
<keyword evidence="9" id="KW-0805">Transcription regulation</keyword>
<feature type="region of interest" description="Disordered" evidence="13">
    <location>
        <begin position="584"/>
        <end position="637"/>
    </location>
</feature>
<keyword evidence="8" id="KW-0408">Iron</keyword>
<dbReference type="InterPro" id="IPR011011">
    <property type="entry name" value="Znf_FYVE_PHD"/>
</dbReference>
<reference evidence="16 17" key="1">
    <citation type="submission" date="2024-03" db="EMBL/GenBank/DDBJ databases">
        <title>The genome assembly and annotation of the cricket Gryllus longicercus Weissman &amp; Gray.</title>
        <authorList>
            <person name="Szrajer S."/>
            <person name="Gray D."/>
            <person name="Ylla G."/>
        </authorList>
    </citation>
    <scope>NUCLEOTIDE SEQUENCE [LARGE SCALE GENOMIC DNA]</scope>
    <source>
        <strain evidence="16">DAG 2021-001</strain>
        <tissue evidence="16">Whole body minus gut</tissue>
    </source>
</reference>
<protein>
    <submittedName>
        <fullName evidence="16">Uncharacterized protein</fullName>
    </submittedName>
</protein>
<evidence type="ECO:0000313" key="17">
    <source>
        <dbReference type="Proteomes" id="UP001378592"/>
    </source>
</evidence>
<feature type="region of interest" description="Disordered" evidence="13">
    <location>
        <begin position="449"/>
        <end position="475"/>
    </location>
</feature>
<comment type="subcellular location">
    <subcellularLocation>
        <location evidence="1">Nucleus</location>
    </subcellularLocation>
</comment>
<keyword evidence="2" id="KW-0479">Metal-binding</keyword>
<dbReference type="InterPro" id="IPR019786">
    <property type="entry name" value="Zinc_finger_PHD-type_CS"/>
</dbReference>
<dbReference type="SMART" id="SM00249">
    <property type="entry name" value="PHD"/>
    <property type="match status" value="1"/>
</dbReference>
<dbReference type="InterPro" id="IPR019787">
    <property type="entry name" value="Znf_PHD-finger"/>
</dbReference>
<evidence type="ECO:0000256" key="8">
    <source>
        <dbReference type="ARBA" id="ARBA00023004"/>
    </source>
</evidence>
<keyword evidence="6" id="KW-0223">Dioxygenase</keyword>
<proteinExistence type="predicted"/>
<keyword evidence="4" id="KW-0862">Zinc</keyword>
<dbReference type="GO" id="GO:0005634">
    <property type="term" value="C:nucleus"/>
    <property type="evidence" value="ECO:0007669"/>
    <property type="project" value="UniProtKB-SubCell"/>
</dbReference>
<evidence type="ECO:0000256" key="3">
    <source>
        <dbReference type="ARBA" id="ARBA00022771"/>
    </source>
</evidence>
<organism evidence="16 17">
    <name type="scientific">Gryllus longicercus</name>
    <dbReference type="NCBI Taxonomy" id="2509291"/>
    <lineage>
        <taxon>Eukaryota</taxon>
        <taxon>Metazoa</taxon>
        <taxon>Ecdysozoa</taxon>
        <taxon>Arthropoda</taxon>
        <taxon>Hexapoda</taxon>
        <taxon>Insecta</taxon>
        <taxon>Pterygota</taxon>
        <taxon>Neoptera</taxon>
        <taxon>Polyneoptera</taxon>
        <taxon>Orthoptera</taxon>
        <taxon>Ensifera</taxon>
        <taxon>Gryllidea</taxon>
        <taxon>Grylloidea</taxon>
        <taxon>Gryllidae</taxon>
        <taxon>Gryllinae</taxon>
        <taxon>Gryllus</taxon>
    </lineage>
</organism>
<feature type="region of interest" description="Disordered" evidence="13">
    <location>
        <begin position="711"/>
        <end position="738"/>
    </location>
</feature>
<evidence type="ECO:0000256" key="2">
    <source>
        <dbReference type="ARBA" id="ARBA00022723"/>
    </source>
</evidence>
<dbReference type="InterPro" id="IPR050690">
    <property type="entry name" value="JHDM1_Histone_Demethylase"/>
</dbReference>
<dbReference type="GO" id="GO:0008270">
    <property type="term" value="F:zinc ion binding"/>
    <property type="evidence" value="ECO:0007669"/>
    <property type="project" value="UniProtKB-KW"/>
</dbReference>
<dbReference type="Gene3D" id="1.20.58.1360">
    <property type="match status" value="1"/>
</dbReference>
<keyword evidence="10" id="KW-0804">Transcription</keyword>
<feature type="region of interest" description="Disordered" evidence="13">
    <location>
        <begin position="64"/>
        <end position="85"/>
    </location>
</feature>
<evidence type="ECO:0000259" key="14">
    <source>
        <dbReference type="PROSITE" id="PS50016"/>
    </source>
</evidence>
<evidence type="ECO:0000259" key="15">
    <source>
        <dbReference type="PROSITE" id="PS51184"/>
    </source>
</evidence>
<dbReference type="InterPro" id="IPR041070">
    <property type="entry name" value="JHD"/>
</dbReference>
<feature type="compositionally biased region" description="Low complexity" evidence="13">
    <location>
        <begin position="807"/>
        <end position="818"/>
    </location>
</feature>
<keyword evidence="7" id="KW-0560">Oxidoreductase</keyword>
<keyword evidence="3 12" id="KW-0863">Zinc-finger</keyword>
<evidence type="ECO:0000256" key="10">
    <source>
        <dbReference type="ARBA" id="ARBA00023163"/>
    </source>
</evidence>
<evidence type="ECO:0000256" key="11">
    <source>
        <dbReference type="ARBA" id="ARBA00023242"/>
    </source>
</evidence>
<dbReference type="Proteomes" id="UP001378592">
    <property type="component" value="Unassembled WGS sequence"/>
</dbReference>
<feature type="domain" description="JmjC" evidence="15">
    <location>
        <begin position="198"/>
        <end position="358"/>
    </location>
</feature>
<evidence type="ECO:0000313" key="16">
    <source>
        <dbReference type="EMBL" id="KAK7867815.1"/>
    </source>
</evidence>
<dbReference type="SMART" id="SM00558">
    <property type="entry name" value="JmjC"/>
    <property type="match status" value="1"/>
</dbReference>
<dbReference type="Pfam" id="PF17811">
    <property type="entry name" value="JHD"/>
    <property type="match status" value="1"/>
</dbReference>
<dbReference type="InterPro" id="IPR003347">
    <property type="entry name" value="JmjC_dom"/>
</dbReference>
<dbReference type="Pfam" id="PF00628">
    <property type="entry name" value="PHD"/>
    <property type="match status" value="1"/>
</dbReference>
<feature type="domain" description="PHD-type" evidence="14">
    <location>
        <begin position="5"/>
        <end position="56"/>
    </location>
</feature>
<dbReference type="PROSITE" id="PS50016">
    <property type="entry name" value="ZF_PHD_2"/>
    <property type="match status" value="1"/>
</dbReference>
<gene>
    <name evidence="16" type="ORF">R5R35_008260</name>
</gene>
<dbReference type="GO" id="GO:0051213">
    <property type="term" value="F:dioxygenase activity"/>
    <property type="evidence" value="ECO:0007669"/>
    <property type="project" value="UniProtKB-KW"/>
</dbReference>
<feature type="compositionally biased region" description="Basic and acidic residues" evidence="13">
    <location>
        <begin position="594"/>
        <end position="603"/>
    </location>
</feature>
<evidence type="ECO:0000256" key="5">
    <source>
        <dbReference type="ARBA" id="ARBA00022853"/>
    </source>
</evidence>
<dbReference type="CDD" id="cd15554">
    <property type="entry name" value="PHD_PHF2_like"/>
    <property type="match status" value="1"/>
</dbReference>
<evidence type="ECO:0000256" key="4">
    <source>
        <dbReference type="ARBA" id="ARBA00022833"/>
    </source>
</evidence>
<name>A0AAN9VTJ1_9ORTH</name>
<evidence type="ECO:0000256" key="9">
    <source>
        <dbReference type="ARBA" id="ARBA00023015"/>
    </source>
</evidence>
<evidence type="ECO:0000256" key="12">
    <source>
        <dbReference type="PROSITE-ProRule" id="PRU00146"/>
    </source>
</evidence>
<evidence type="ECO:0000256" key="13">
    <source>
        <dbReference type="SAM" id="MobiDB-lite"/>
    </source>
</evidence>
<feature type="region of interest" description="Disordered" evidence="13">
    <location>
        <begin position="775"/>
        <end position="868"/>
    </location>
</feature>
<dbReference type="EMBL" id="JAZDUA010000109">
    <property type="protein sequence ID" value="KAK7867815.1"/>
    <property type="molecule type" value="Genomic_DNA"/>
</dbReference>
<feature type="compositionally biased region" description="Basic and acidic residues" evidence="13">
    <location>
        <begin position="788"/>
        <end position="806"/>
    </location>
</feature>
<keyword evidence="11" id="KW-0539">Nucleus</keyword>
<dbReference type="AlphaFoldDB" id="A0AAN9VTJ1"/>
<dbReference type="PROSITE" id="PS51184">
    <property type="entry name" value="JMJC"/>
    <property type="match status" value="1"/>
</dbReference>
<evidence type="ECO:0000256" key="7">
    <source>
        <dbReference type="ARBA" id="ARBA00023002"/>
    </source>
</evidence>
<keyword evidence="5" id="KW-0156">Chromatin regulator</keyword>
<dbReference type="GO" id="GO:0006325">
    <property type="term" value="P:chromatin organization"/>
    <property type="evidence" value="ECO:0007669"/>
    <property type="project" value="UniProtKB-KW"/>
</dbReference>
<dbReference type="SUPFAM" id="SSF57903">
    <property type="entry name" value="FYVE/PHD zinc finger"/>
    <property type="match status" value="1"/>
</dbReference>
<dbReference type="SUPFAM" id="SSF51197">
    <property type="entry name" value="Clavaminate synthase-like"/>
    <property type="match status" value="1"/>
</dbReference>
<dbReference type="InterPro" id="IPR001965">
    <property type="entry name" value="Znf_PHD"/>
</dbReference>
<accession>A0AAN9VTJ1</accession>
<dbReference type="PROSITE" id="PS01359">
    <property type="entry name" value="ZF_PHD_1"/>
    <property type="match status" value="1"/>
</dbReference>
<comment type="caution">
    <text evidence="16">The sequence shown here is derived from an EMBL/GenBank/DDBJ whole genome shotgun (WGS) entry which is preliminary data.</text>
</comment>